<sequence length="219" mass="25346">MSQPGGRNIVIGQTDVRVEIAISGDPISTITSRLCARTWLIRHSLEASDRLWQNVDKVLKIEKRNVGITKEDLDFVLSFLERLQHSRPDQTRNFDLRGKTVLESLSLWETAEALRLTAPFNHKGIDGIMKIKLQNDRTTLSLRTLKRQLNSHVFVPLTRTSMQRWQRQRATIATEAARSHGKRFLYPGVIVITWSCTVREYRWWERVTAVLVGDLDDQR</sequence>
<name>A0A9P4U4R6_9PEZI</name>
<reference evidence="1" key="1">
    <citation type="journal article" date="2020" name="Stud. Mycol.">
        <title>101 Dothideomycetes genomes: a test case for predicting lifestyles and emergence of pathogens.</title>
        <authorList>
            <person name="Haridas S."/>
            <person name="Albert R."/>
            <person name="Binder M."/>
            <person name="Bloem J."/>
            <person name="Labutti K."/>
            <person name="Salamov A."/>
            <person name="Andreopoulos B."/>
            <person name="Baker S."/>
            <person name="Barry K."/>
            <person name="Bills G."/>
            <person name="Bluhm B."/>
            <person name="Cannon C."/>
            <person name="Castanera R."/>
            <person name="Culley D."/>
            <person name="Daum C."/>
            <person name="Ezra D."/>
            <person name="Gonzalez J."/>
            <person name="Henrissat B."/>
            <person name="Kuo A."/>
            <person name="Liang C."/>
            <person name="Lipzen A."/>
            <person name="Lutzoni F."/>
            <person name="Magnuson J."/>
            <person name="Mondo S."/>
            <person name="Nolan M."/>
            <person name="Ohm R."/>
            <person name="Pangilinan J."/>
            <person name="Park H.-J."/>
            <person name="Ramirez L."/>
            <person name="Alfaro M."/>
            <person name="Sun H."/>
            <person name="Tritt A."/>
            <person name="Yoshinaga Y."/>
            <person name="Zwiers L.-H."/>
            <person name="Turgeon B."/>
            <person name="Goodwin S."/>
            <person name="Spatafora J."/>
            <person name="Crous P."/>
            <person name="Grigoriev I."/>
        </authorList>
    </citation>
    <scope>NUCLEOTIDE SEQUENCE</scope>
    <source>
        <strain evidence="1">CBS 130266</strain>
    </source>
</reference>
<gene>
    <name evidence="1" type="ORF">EJ08DRAFT_655096</name>
</gene>
<organism evidence="1 2">
    <name type="scientific">Tothia fuscella</name>
    <dbReference type="NCBI Taxonomy" id="1048955"/>
    <lineage>
        <taxon>Eukaryota</taxon>
        <taxon>Fungi</taxon>
        <taxon>Dikarya</taxon>
        <taxon>Ascomycota</taxon>
        <taxon>Pezizomycotina</taxon>
        <taxon>Dothideomycetes</taxon>
        <taxon>Pleosporomycetidae</taxon>
        <taxon>Venturiales</taxon>
        <taxon>Cylindrosympodiaceae</taxon>
        <taxon>Tothia</taxon>
    </lineage>
</organism>
<dbReference type="EMBL" id="MU007009">
    <property type="protein sequence ID" value="KAF2436941.1"/>
    <property type="molecule type" value="Genomic_DNA"/>
</dbReference>
<evidence type="ECO:0000313" key="1">
    <source>
        <dbReference type="EMBL" id="KAF2436941.1"/>
    </source>
</evidence>
<keyword evidence="2" id="KW-1185">Reference proteome</keyword>
<dbReference type="Proteomes" id="UP000800235">
    <property type="component" value="Unassembled WGS sequence"/>
</dbReference>
<accession>A0A9P4U4R6</accession>
<evidence type="ECO:0000313" key="2">
    <source>
        <dbReference type="Proteomes" id="UP000800235"/>
    </source>
</evidence>
<dbReference type="AlphaFoldDB" id="A0A9P4U4R6"/>
<protein>
    <submittedName>
        <fullName evidence="1">Uncharacterized protein</fullName>
    </submittedName>
</protein>
<proteinExistence type="predicted"/>
<comment type="caution">
    <text evidence="1">The sequence shown here is derived from an EMBL/GenBank/DDBJ whole genome shotgun (WGS) entry which is preliminary data.</text>
</comment>